<dbReference type="InterPro" id="IPR032828">
    <property type="entry name" value="PolyA_RNA-bd"/>
</dbReference>
<dbReference type="InterPro" id="IPR000644">
    <property type="entry name" value="CBS_dom"/>
</dbReference>
<comment type="similarity">
    <text evidence="2 12">Belongs to the tRNA nucleotidyltransferase/poly(A) polymerase family.</text>
</comment>
<reference evidence="14 15" key="1">
    <citation type="submission" date="2017-06" db="EMBL/GenBank/DDBJ databases">
        <authorList>
            <person name="Kim H.J."/>
            <person name="Triplett B.A."/>
        </authorList>
    </citation>
    <scope>NUCLEOTIDE SEQUENCE [LARGE SCALE GENOMIC DNA]</scope>
    <source>
        <strain evidence="14 15">SCA</strain>
    </source>
</reference>
<dbReference type="PANTHER" id="PTHR47788">
    <property type="entry name" value="POLYA POLYMERASE"/>
    <property type="match status" value="1"/>
</dbReference>
<dbReference type="InterPro" id="IPR046342">
    <property type="entry name" value="CBS_dom_sf"/>
</dbReference>
<keyword evidence="11" id="KW-0129">CBS domain</keyword>
<evidence type="ECO:0000256" key="3">
    <source>
        <dbReference type="ARBA" id="ARBA00022555"/>
    </source>
</evidence>
<evidence type="ECO:0000256" key="10">
    <source>
        <dbReference type="ARBA" id="ARBA00022884"/>
    </source>
</evidence>
<evidence type="ECO:0000256" key="7">
    <source>
        <dbReference type="ARBA" id="ARBA00022723"/>
    </source>
</evidence>
<dbReference type="Gene3D" id="3.10.580.10">
    <property type="entry name" value="CBS-domain"/>
    <property type="match status" value="1"/>
</dbReference>
<dbReference type="GO" id="GO:0008033">
    <property type="term" value="P:tRNA processing"/>
    <property type="evidence" value="ECO:0007669"/>
    <property type="project" value="UniProtKB-KW"/>
</dbReference>
<keyword evidence="4 12" id="KW-0808">Transferase</keyword>
<dbReference type="Gene3D" id="3.90.1640.10">
    <property type="entry name" value="inorganic pyrophosphatase (n-terminal core)"/>
    <property type="match status" value="1"/>
</dbReference>
<dbReference type="GO" id="GO:0046872">
    <property type="term" value="F:metal ion binding"/>
    <property type="evidence" value="ECO:0007669"/>
    <property type="project" value="UniProtKB-KW"/>
</dbReference>
<evidence type="ECO:0000256" key="9">
    <source>
        <dbReference type="ARBA" id="ARBA00022842"/>
    </source>
</evidence>
<dbReference type="SUPFAM" id="SSF81301">
    <property type="entry name" value="Nucleotidyltransferase"/>
    <property type="match status" value="1"/>
</dbReference>
<dbReference type="GO" id="GO:0016779">
    <property type="term" value="F:nucleotidyltransferase activity"/>
    <property type="evidence" value="ECO:0007669"/>
    <property type="project" value="UniProtKB-KW"/>
</dbReference>
<dbReference type="InterPro" id="IPR043519">
    <property type="entry name" value="NT_sf"/>
</dbReference>
<evidence type="ECO:0000256" key="12">
    <source>
        <dbReference type="RuleBase" id="RU003953"/>
    </source>
</evidence>
<dbReference type="InterPro" id="IPR002646">
    <property type="entry name" value="PolA_pol_head_dom"/>
</dbReference>
<dbReference type="GO" id="GO:0000166">
    <property type="term" value="F:nucleotide binding"/>
    <property type="evidence" value="ECO:0007669"/>
    <property type="project" value="UniProtKB-KW"/>
</dbReference>
<dbReference type="Gene3D" id="1.10.3090.10">
    <property type="entry name" value="cca-adding enzyme, domain 2"/>
    <property type="match status" value="1"/>
</dbReference>
<keyword evidence="9" id="KW-0460">Magnesium</keyword>
<dbReference type="Pfam" id="PF00571">
    <property type="entry name" value="CBS"/>
    <property type="match status" value="2"/>
</dbReference>
<dbReference type="PANTHER" id="PTHR47788:SF1">
    <property type="entry name" value="A-ADDING TRNA NUCLEOTIDYLTRANSFERASE"/>
    <property type="match status" value="1"/>
</dbReference>
<comment type="cofactor">
    <cofactor evidence="1">
        <name>Mg(2+)</name>
        <dbReference type="ChEBI" id="CHEBI:18420"/>
    </cofactor>
</comment>
<evidence type="ECO:0000256" key="2">
    <source>
        <dbReference type="ARBA" id="ARBA00007265"/>
    </source>
</evidence>
<dbReference type="SUPFAM" id="SSF81891">
    <property type="entry name" value="Poly A polymerase C-terminal region-like"/>
    <property type="match status" value="1"/>
</dbReference>
<evidence type="ECO:0000256" key="5">
    <source>
        <dbReference type="ARBA" id="ARBA00022694"/>
    </source>
</evidence>
<evidence type="ECO:0000313" key="14">
    <source>
        <dbReference type="EMBL" id="SNR87176.1"/>
    </source>
</evidence>
<dbReference type="PROSITE" id="PS51371">
    <property type="entry name" value="CBS"/>
    <property type="match status" value="2"/>
</dbReference>
<feature type="domain" description="CBS" evidence="13">
    <location>
        <begin position="314"/>
        <end position="372"/>
    </location>
</feature>
<dbReference type="EMBL" id="FZOJ01000001">
    <property type="protein sequence ID" value="SNR87176.1"/>
    <property type="molecule type" value="Genomic_DNA"/>
</dbReference>
<evidence type="ECO:0000256" key="11">
    <source>
        <dbReference type="PROSITE-ProRule" id="PRU00703"/>
    </source>
</evidence>
<keyword evidence="15" id="KW-1185">Reference proteome</keyword>
<evidence type="ECO:0000256" key="4">
    <source>
        <dbReference type="ARBA" id="ARBA00022679"/>
    </source>
</evidence>
<dbReference type="CDD" id="cd05398">
    <property type="entry name" value="NT_ClassII-CCAase"/>
    <property type="match status" value="1"/>
</dbReference>
<dbReference type="InterPro" id="IPR052390">
    <property type="entry name" value="tRNA_nt/polyA_polymerase"/>
</dbReference>
<dbReference type="SUPFAM" id="SSF64182">
    <property type="entry name" value="DHH phosphoesterases"/>
    <property type="match status" value="1"/>
</dbReference>
<dbReference type="GO" id="GO:0000049">
    <property type="term" value="F:tRNA binding"/>
    <property type="evidence" value="ECO:0007669"/>
    <property type="project" value="UniProtKB-KW"/>
</dbReference>
<evidence type="ECO:0000259" key="13">
    <source>
        <dbReference type="PROSITE" id="PS51371"/>
    </source>
</evidence>
<keyword evidence="5" id="KW-0819">tRNA processing</keyword>
<protein>
    <submittedName>
        <fullName evidence="14">tRNA nucleotidyltransferase (CCA-adding enzyme)</fullName>
    </submittedName>
</protein>
<dbReference type="Pfam" id="PF01743">
    <property type="entry name" value="PolyA_pol"/>
    <property type="match status" value="1"/>
</dbReference>
<evidence type="ECO:0000256" key="1">
    <source>
        <dbReference type="ARBA" id="ARBA00001946"/>
    </source>
</evidence>
<dbReference type="Gene3D" id="3.30.460.10">
    <property type="entry name" value="Beta Polymerase, domain 2"/>
    <property type="match status" value="1"/>
</dbReference>
<sequence length="874" mass="99487">MKVITSHINLDFDGIASMVACSKLYPEGILVFSGKLNNDVKEFFGLYKNVLSIKSANEIDIKEIKDLIIVDTNTANRIGKFKDAMENLKTITIFDHHMETELSIKHATHKTIKPYGSCTAILVEEIRRNKIEISSFDATLFILGIYADTNCLTFTSTTAEDVETVAYLLKKGGDLNIVSTYIQKSLTNQHDQLFLSLLLNMESIEVNSYKIIITVYSQDHYLGELGYIANKMLEIKDCDAVFLIVQMVNRCYIVGRSLHNNIIIPDILENFNGAGHASAASAVVKDGNPNEIRDILLDSLFHRIKPQTTAKDIMNYPVKTVIEDMTVEEVNKIMLRYGHTGMPVVKDNKLIGIISRTDVDKAIQHGLSHAPVKGFMTREVQTINLGTSINEINNLLVKHNIGRLPVVENNIIVGIVTRTDLLRMLHGEKHPYWYKKTFHETKDAMNCIQKLEALPEDISQLLITTGAAGDLLGKNVFVVGGFVRDLLLEKKNLDIDLVIEGDGILFAEKLNKTLGGKLLSHSEFGTATIILDNDTTLDIVSARREYYEYPAALPKVEKSSLWNDLFRRDFTINCMAIQINSNGFGKLIDYFGGLEDVQNRKIRVLHNMSFIEDPTRIFRAIRFASRLNFEIDRETNNFIIEAIKGNMLSKVTDDRIREEFIHIIEDENISMSISLMNSLNIFKAMHSSLMITDDTIHKLSNIDSSAKEFSRFSNGSIDKRELIITQLLHNIPINKLSEVICKFINYRIIMTNVEMALQHKENVYNILMKEDVDKLTLHTILSQHSLENLIFYYNDCHNSYIKHYIMYYMLNLKNVKISITGKDLLDLNIKPGPIYKRILDETLKAKVLGKIYDKTDEIRYAVELYEKIKGEDDV</sequence>
<dbReference type="InterPro" id="IPR001667">
    <property type="entry name" value="DDH_dom"/>
</dbReference>
<dbReference type="AlphaFoldDB" id="A0A238ZUS5"/>
<dbReference type="InterPro" id="IPR038763">
    <property type="entry name" value="DHH_sf"/>
</dbReference>
<dbReference type="OrthoDB" id="9805698at2"/>
<evidence type="ECO:0000256" key="8">
    <source>
        <dbReference type="ARBA" id="ARBA00022741"/>
    </source>
</evidence>
<evidence type="ECO:0000256" key="6">
    <source>
        <dbReference type="ARBA" id="ARBA00022695"/>
    </source>
</evidence>
<organism evidence="14 15">
    <name type="scientific">Anaerovirgula multivorans</name>
    <dbReference type="NCBI Taxonomy" id="312168"/>
    <lineage>
        <taxon>Bacteria</taxon>
        <taxon>Bacillati</taxon>
        <taxon>Bacillota</taxon>
        <taxon>Clostridia</taxon>
        <taxon>Peptostreptococcales</taxon>
        <taxon>Natronincolaceae</taxon>
        <taxon>Anaerovirgula</taxon>
    </lineage>
</organism>
<dbReference type="Proteomes" id="UP000198304">
    <property type="component" value="Unassembled WGS sequence"/>
</dbReference>
<keyword evidence="8" id="KW-0547">Nucleotide-binding</keyword>
<accession>A0A238ZUS5</accession>
<gene>
    <name evidence="14" type="ORF">SAMN05446037_1001145</name>
</gene>
<dbReference type="SMART" id="SM00116">
    <property type="entry name" value="CBS"/>
    <property type="match status" value="2"/>
</dbReference>
<dbReference type="Pfam" id="PF01368">
    <property type="entry name" value="DHH"/>
    <property type="match status" value="1"/>
</dbReference>
<proteinExistence type="inferred from homology"/>
<dbReference type="CDD" id="cd04595">
    <property type="entry name" value="CBS_pair_DHH_polyA_Pol_assoc"/>
    <property type="match status" value="1"/>
</dbReference>
<dbReference type="Pfam" id="PF12627">
    <property type="entry name" value="PolyA_pol_RNAbd"/>
    <property type="match status" value="1"/>
</dbReference>
<feature type="domain" description="CBS" evidence="13">
    <location>
        <begin position="376"/>
        <end position="432"/>
    </location>
</feature>
<keyword evidence="10 12" id="KW-0694">RNA-binding</keyword>
<dbReference type="SUPFAM" id="SSF54631">
    <property type="entry name" value="CBS-domain pair"/>
    <property type="match status" value="1"/>
</dbReference>
<keyword evidence="3" id="KW-0820">tRNA-binding</keyword>
<name>A0A238ZUS5_9FIRM</name>
<dbReference type="Gene3D" id="3.10.310.30">
    <property type="match status" value="1"/>
</dbReference>
<dbReference type="RefSeq" id="WP_089280938.1">
    <property type="nucleotide sequence ID" value="NZ_FZOJ01000001.1"/>
</dbReference>
<keyword evidence="7" id="KW-0479">Metal-binding</keyword>
<keyword evidence="6" id="KW-0548">Nucleotidyltransferase</keyword>
<evidence type="ECO:0000313" key="15">
    <source>
        <dbReference type="Proteomes" id="UP000198304"/>
    </source>
</evidence>